<keyword evidence="2" id="KW-1185">Reference proteome</keyword>
<gene>
    <name evidence="1" type="ORF">E2C01_012805</name>
</gene>
<name>A0A5B7DF39_PORTR</name>
<evidence type="ECO:0000313" key="2">
    <source>
        <dbReference type="Proteomes" id="UP000324222"/>
    </source>
</evidence>
<evidence type="ECO:0000313" key="1">
    <source>
        <dbReference type="EMBL" id="MPC19874.1"/>
    </source>
</evidence>
<protein>
    <submittedName>
        <fullName evidence="1">Uncharacterized protein</fullName>
    </submittedName>
</protein>
<comment type="caution">
    <text evidence="1">The sequence shown here is derived from an EMBL/GenBank/DDBJ whole genome shotgun (WGS) entry which is preliminary data.</text>
</comment>
<dbReference type="EMBL" id="VSRR010000812">
    <property type="protein sequence ID" value="MPC19874.1"/>
    <property type="molecule type" value="Genomic_DNA"/>
</dbReference>
<dbReference type="AlphaFoldDB" id="A0A5B7DF39"/>
<organism evidence="1 2">
    <name type="scientific">Portunus trituberculatus</name>
    <name type="common">Swimming crab</name>
    <name type="synonym">Neptunus trituberculatus</name>
    <dbReference type="NCBI Taxonomy" id="210409"/>
    <lineage>
        <taxon>Eukaryota</taxon>
        <taxon>Metazoa</taxon>
        <taxon>Ecdysozoa</taxon>
        <taxon>Arthropoda</taxon>
        <taxon>Crustacea</taxon>
        <taxon>Multicrustacea</taxon>
        <taxon>Malacostraca</taxon>
        <taxon>Eumalacostraca</taxon>
        <taxon>Eucarida</taxon>
        <taxon>Decapoda</taxon>
        <taxon>Pleocyemata</taxon>
        <taxon>Brachyura</taxon>
        <taxon>Eubrachyura</taxon>
        <taxon>Portunoidea</taxon>
        <taxon>Portunidae</taxon>
        <taxon>Portuninae</taxon>
        <taxon>Portunus</taxon>
    </lineage>
</organism>
<accession>A0A5B7DF39</accession>
<sequence length="311" mass="33890">MPGPPHSRPTPRPRWEECLYLALSFAPNRPLPLFVYLENRTLHWLLLPYPTVPSLPPLPASWSQALTSLTNFKSITAKASVTCSGARLSPPSGCAGGGEALVLWEVVVVVWEVRCGGPLHHSTSRRPSLPPSLPPLSPSLVFSLALPPSDVLLLVPRVVAARERFLEVLPLPCAAPSGVFCGRSWAPGVRRAEREAQRCSQDGELLTCGRYRFVLDVPLEKSPPLGDVADWFTWCRTETWQPRGAQAHEWVGWALGRAPLPLLSRAPRHCPRRFVQRGSGANEVLRHGPLACVAAGPETCGTPRGTACAWA</sequence>
<dbReference type="Proteomes" id="UP000324222">
    <property type="component" value="Unassembled WGS sequence"/>
</dbReference>
<proteinExistence type="predicted"/>
<reference evidence="1 2" key="1">
    <citation type="submission" date="2019-05" db="EMBL/GenBank/DDBJ databases">
        <title>Another draft genome of Portunus trituberculatus and its Hox gene families provides insights of decapod evolution.</title>
        <authorList>
            <person name="Jeong J.-H."/>
            <person name="Song I."/>
            <person name="Kim S."/>
            <person name="Choi T."/>
            <person name="Kim D."/>
            <person name="Ryu S."/>
            <person name="Kim W."/>
        </authorList>
    </citation>
    <scope>NUCLEOTIDE SEQUENCE [LARGE SCALE GENOMIC DNA]</scope>
    <source>
        <tissue evidence="1">Muscle</tissue>
    </source>
</reference>